<dbReference type="RefSeq" id="WP_163610077.1">
    <property type="nucleotide sequence ID" value="NZ_JAAGWB010000013.1"/>
</dbReference>
<dbReference type="Gene3D" id="3.40.50.300">
    <property type="entry name" value="P-loop containing nucleotide triphosphate hydrolases"/>
    <property type="match status" value="1"/>
</dbReference>
<name>A0A6P0ES64_9ACTN</name>
<dbReference type="GO" id="GO:0008976">
    <property type="term" value="F:polyphosphate kinase activity"/>
    <property type="evidence" value="ECO:0007669"/>
    <property type="project" value="UniProtKB-UniRule"/>
</dbReference>
<keyword evidence="3 4" id="KW-0418">Kinase</keyword>
<dbReference type="InterPro" id="IPR022486">
    <property type="entry name" value="PPK2_PA0141"/>
</dbReference>
<dbReference type="EMBL" id="JAAGWH010000013">
    <property type="protein sequence ID" value="NEK93653.1"/>
    <property type="molecule type" value="Genomic_DNA"/>
</dbReference>
<dbReference type="NCBIfam" id="TIGR03707">
    <property type="entry name" value="PPK2_P_aer"/>
    <property type="match status" value="1"/>
</dbReference>
<dbReference type="InterPro" id="IPR022488">
    <property type="entry name" value="PPK2-related"/>
</dbReference>
<keyword evidence="8" id="KW-1185">Reference proteome</keyword>
<organism evidence="6 8">
    <name type="scientific">Modestobacter muralis</name>
    <dbReference type="NCBI Taxonomy" id="1608614"/>
    <lineage>
        <taxon>Bacteria</taxon>
        <taxon>Bacillati</taxon>
        <taxon>Actinomycetota</taxon>
        <taxon>Actinomycetes</taxon>
        <taxon>Geodermatophilales</taxon>
        <taxon>Geodermatophilaceae</taxon>
        <taxon>Modestobacter</taxon>
    </lineage>
</organism>
<dbReference type="Proteomes" id="UP000468828">
    <property type="component" value="Unassembled WGS sequence"/>
</dbReference>
<comment type="function">
    <text evidence="4">Uses inorganic polyphosphate (polyP) as a donor to convert GDP to GTP or ADP to ATP.</text>
</comment>
<evidence type="ECO:0000256" key="3">
    <source>
        <dbReference type="ARBA" id="ARBA00022777"/>
    </source>
</evidence>
<feature type="domain" description="Polyphosphate kinase-2-related" evidence="5">
    <location>
        <begin position="66"/>
        <end position="290"/>
    </location>
</feature>
<keyword evidence="2 4" id="KW-0808">Transferase</keyword>
<accession>A0A6P0ES64</accession>
<comment type="similarity">
    <text evidence="1 4">Belongs to the polyphosphate kinase 2 (PPK2) family. Class I subfamily.</text>
</comment>
<proteinExistence type="inferred from homology"/>
<evidence type="ECO:0000313" key="9">
    <source>
        <dbReference type="Proteomes" id="UP000471152"/>
    </source>
</evidence>
<sequence>MSQHVRHSAPEGTPSPVIDLSQWRLNALPDTNSDEDWDDDRELFDPQGNRVDTWRENYPYSERMLRRDYEIEKRELQIELLKLQGWVKETGQKLVLVFEGRDAAGKGGTIKRFTEHLNPRGSRTIALDKPSEREKTQWYFQRYVQHLPAAGEIVMFDRSWYNRAGVERVMGYCTAEEYLLFMRQAPEFERMLVDSGIQLVKFWFSVTKGEQRSRFIVRQIDPVRQWKLSPTDLASLDKWDAYTEAKEAMFVHTDTEHAPWTVIKSNDKKRARLAALRHVLARFDYTDKDHDAVGVPDPLIVGAAADVIEEEVVAPVMPRPGDELPLSGS</sequence>
<reference evidence="7 9" key="2">
    <citation type="submission" date="2020-02" db="EMBL/GenBank/DDBJ databases">
        <title>The WGS of Modestobacter muralis DSM 100205.</title>
        <authorList>
            <person name="Jiang Z."/>
        </authorList>
    </citation>
    <scope>NUCLEOTIDE SEQUENCE [LARGE SCALE GENOMIC DNA]</scope>
    <source>
        <strain evidence="7 9">DSM 100205</strain>
    </source>
</reference>
<comment type="caution">
    <text evidence="6">The sequence shown here is derived from an EMBL/GenBank/DDBJ whole genome shotgun (WGS) entry which is preliminary data.</text>
</comment>
<comment type="subunit">
    <text evidence="4">Homotetramer.</text>
</comment>
<evidence type="ECO:0000256" key="4">
    <source>
        <dbReference type="RuleBase" id="RU369062"/>
    </source>
</evidence>
<reference evidence="6 8" key="1">
    <citation type="submission" date="2020-01" db="EMBL/GenBank/DDBJ databases">
        <title>the WGS Modestobacter muralis CPCC 204518.</title>
        <authorList>
            <person name="Jiang Z."/>
        </authorList>
    </citation>
    <scope>NUCLEOTIDE SEQUENCE [LARGE SCALE GENOMIC DNA]</scope>
    <source>
        <strain evidence="6 8">DSM 100205</strain>
    </source>
</reference>
<evidence type="ECO:0000313" key="7">
    <source>
        <dbReference type="EMBL" id="NEN50420.1"/>
    </source>
</evidence>
<dbReference type="GO" id="GO:0006793">
    <property type="term" value="P:phosphorus metabolic process"/>
    <property type="evidence" value="ECO:0007669"/>
    <property type="project" value="InterPro"/>
</dbReference>
<dbReference type="SUPFAM" id="SSF52540">
    <property type="entry name" value="P-loop containing nucleoside triphosphate hydrolases"/>
    <property type="match status" value="1"/>
</dbReference>
<dbReference type="Pfam" id="PF03976">
    <property type="entry name" value="PPK2"/>
    <property type="match status" value="1"/>
</dbReference>
<evidence type="ECO:0000313" key="6">
    <source>
        <dbReference type="EMBL" id="NEK93653.1"/>
    </source>
</evidence>
<evidence type="ECO:0000256" key="2">
    <source>
        <dbReference type="ARBA" id="ARBA00022679"/>
    </source>
</evidence>
<evidence type="ECO:0000313" key="8">
    <source>
        <dbReference type="Proteomes" id="UP000468828"/>
    </source>
</evidence>
<dbReference type="InterPro" id="IPR027417">
    <property type="entry name" value="P-loop_NTPase"/>
</dbReference>
<dbReference type="EC" id="2.7.4.-" evidence="4"/>
<dbReference type="AlphaFoldDB" id="A0A6P0ES64"/>
<gene>
    <name evidence="6" type="primary">ppk2</name>
    <name evidence="7" type="ORF">G3R41_05610</name>
    <name evidence="6" type="ORF">GCU67_05610</name>
</gene>
<evidence type="ECO:0000256" key="1">
    <source>
        <dbReference type="ARBA" id="ARBA00009924"/>
    </source>
</evidence>
<dbReference type="PANTHER" id="PTHR34383">
    <property type="entry name" value="POLYPHOSPHATE:AMP PHOSPHOTRANSFERASE-RELATED"/>
    <property type="match status" value="1"/>
</dbReference>
<dbReference type="EMBL" id="JAAGWB010000013">
    <property type="protein sequence ID" value="NEN50420.1"/>
    <property type="molecule type" value="Genomic_DNA"/>
</dbReference>
<evidence type="ECO:0000259" key="5">
    <source>
        <dbReference type="Pfam" id="PF03976"/>
    </source>
</evidence>
<dbReference type="PANTHER" id="PTHR34383:SF1">
    <property type="entry name" value="ADP-POLYPHOSPHATE PHOSPHOTRANSFERASE"/>
    <property type="match status" value="1"/>
</dbReference>
<dbReference type="Proteomes" id="UP000471152">
    <property type="component" value="Unassembled WGS sequence"/>
</dbReference>
<protein>
    <recommendedName>
        <fullName evidence="4">ADP/GDP-polyphosphate phosphotransferase</fullName>
        <ecNumber evidence="4">2.7.4.-</ecNumber>
    </recommendedName>
    <alternativeName>
        <fullName evidence="4">Polyphosphate kinase PPK2</fullName>
    </alternativeName>
</protein>